<dbReference type="Proteomes" id="UP000215914">
    <property type="component" value="Chromosome 11"/>
</dbReference>
<reference evidence="2" key="1">
    <citation type="journal article" date="2017" name="Nature">
        <title>The sunflower genome provides insights into oil metabolism, flowering and Asterid evolution.</title>
        <authorList>
            <person name="Badouin H."/>
            <person name="Gouzy J."/>
            <person name="Grassa C.J."/>
            <person name="Murat F."/>
            <person name="Staton S.E."/>
            <person name="Cottret L."/>
            <person name="Lelandais-Briere C."/>
            <person name="Owens G.L."/>
            <person name="Carrere S."/>
            <person name="Mayjonade B."/>
            <person name="Legrand L."/>
            <person name="Gill N."/>
            <person name="Kane N.C."/>
            <person name="Bowers J.E."/>
            <person name="Hubner S."/>
            <person name="Bellec A."/>
            <person name="Berard A."/>
            <person name="Berges H."/>
            <person name="Blanchet N."/>
            <person name="Boniface M.C."/>
            <person name="Brunel D."/>
            <person name="Catrice O."/>
            <person name="Chaidir N."/>
            <person name="Claudel C."/>
            <person name="Donnadieu C."/>
            <person name="Faraut T."/>
            <person name="Fievet G."/>
            <person name="Helmstetter N."/>
            <person name="King M."/>
            <person name="Knapp S.J."/>
            <person name="Lai Z."/>
            <person name="Le Paslier M.C."/>
            <person name="Lippi Y."/>
            <person name="Lorenzon L."/>
            <person name="Mandel J.R."/>
            <person name="Marage G."/>
            <person name="Marchand G."/>
            <person name="Marquand E."/>
            <person name="Bret-Mestries E."/>
            <person name="Morien E."/>
            <person name="Nambeesan S."/>
            <person name="Nguyen T."/>
            <person name="Pegot-Espagnet P."/>
            <person name="Pouilly N."/>
            <person name="Raftis F."/>
            <person name="Sallet E."/>
            <person name="Schiex T."/>
            <person name="Thomas J."/>
            <person name="Vandecasteele C."/>
            <person name="Vares D."/>
            <person name="Vear F."/>
            <person name="Vautrin S."/>
            <person name="Crespi M."/>
            <person name="Mangin B."/>
            <person name="Burke J.M."/>
            <person name="Salse J."/>
            <person name="Munos S."/>
            <person name="Vincourt P."/>
            <person name="Rieseberg L.H."/>
            <person name="Langlade N.B."/>
        </authorList>
    </citation>
    <scope>NUCLEOTIDE SEQUENCE [LARGE SCALE GENOMIC DNA]</scope>
    <source>
        <strain evidence="2">cv. SF193</strain>
    </source>
</reference>
<proteinExistence type="predicted"/>
<keyword evidence="2" id="KW-1185">Reference proteome</keyword>
<sequence length="54" mass="5758">MGIPLSFFLSFCTCKILSIINKGFNIEAPSVSQCVVGIKAAGVTSQWRGTSCFV</sequence>
<dbReference type="InParanoid" id="A0A251TC43"/>
<organism evidence="1 2">
    <name type="scientific">Helianthus annuus</name>
    <name type="common">Common sunflower</name>
    <dbReference type="NCBI Taxonomy" id="4232"/>
    <lineage>
        <taxon>Eukaryota</taxon>
        <taxon>Viridiplantae</taxon>
        <taxon>Streptophyta</taxon>
        <taxon>Embryophyta</taxon>
        <taxon>Tracheophyta</taxon>
        <taxon>Spermatophyta</taxon>
        <taxon>Magnoliopsida</taxon>
        <taxon>eudicotyledons</taxon>
        <taxon>Gunneridae</taxon>
        <taxon>Pentapetalae</taxon>
        <taxon>asterids</taxon>
        <taxon>campanulids</taxon>
        <taxon>Asterales</taxon>
        <taxon>Asteraceae</taxon>
        <taxon>Asteroideae</taxon>
        <taxon>Heliantheae alliance</taxon>
        <taxon>Heliantheae</taxon>
        <taxon>Helianthus</taxon>
    </lineage>
</organism>
<evidence type="ECO:0000313" key="2">
    <source>
        <dbReference type="Proteomes" id="UP000215914"/>
    </source>
</evidence>
<accession>A0A251TC43</accession>
<dbReference type="EMBL" id="CM007900">
    <property type="protein sequence ID" value="OTG08303.1"/>
    <property type="molecule type" value="Genomic_DNA"/>
</dbReference>
<protein>
    <submittedName>
        <fullName evidence="1">Uncharacterized protein</fullName>
    </submittedName>
</protein>
<evidence type="ECO:0000313" key="1">
    <source>
        <dbReference type="EMBL" id="OTG08303.1"/>
    </source>
</evidence>
<dbReference type="AlphaFoldDB" id="A0A251TC43"/>
<gene>
    <name evidence="1" type="ORF">HannXRQ_Chr11g0340141</name>
</gene>
<name>A0A251TC43_HELAN</name>